<dbReference type="Pfam" id="PF23562">
    <property type="entry name" value="AMP-binding_C_3"/>
    <property type="match status" value="1"/>
</dbReference>
<dbReference type="HOGENOM" id="CLU_002220_2_1_1"/>
<feature type="domain" description="Carrier" evidence="3">
    <location>
        <begin position="547"/>
        <end position="627"/>
    </location>
</feature>
<dbReference type="InterPro" id="IPR020845">
    <property type="entry name" value="AMP-binding_CS"/>
</dbReference>
<organism evidence="4 5">
    <name type="scientific">Pestalotiopsis fici (strain W106-1 / CGMCC3.15140)</name>
    <dbReference type="NCBI Taxonomy" id="1229662"/>
    <lineage>
        <taxon>Eukaryota</taxon>
        <taxon>Fungi</taxon>
        <taxon>Dikarya</taxon>
        <taxon>Ascomycota</taxon>
        <taxon>Pezizomycotina</taxon>
        <taxon>Sordariomycetes</taxon>
        <taxon>Xylariomycetidae</taxon>
        <taxon>Amphisphaeriales</taxon>
        <taxon>Sporocadaceae</taxon>
        <taxon>Pestalotiopsis</taxon>
    </lineage>
</organism>
<reference evidence="5" key="1">
    <citation type="journal article" date="2015" name="BMC Genomics">
        <title>Genomic and transcriptomic analysis of the endophytic fungus Pestalotiopsis fici reveals its lifestyle and high potential for synthesis of natural products.</title>
        <authorList>
            <person name="Wang X."/>
            <person name="Zhang X."/>
            <person name="Liu L."/>
            <person name="Xiang M."/>
            <person name="Wang W."/>
            <person name="Sun X."/>
            <person name="Che Y."/>
            <person name="Guo L."/>
            <person name="Liu G."/>
            <person name="Guo L."/>
            <person name="Wang C."/>
            <person name="Yin W.B."/>
            <person name="Stadler M."/>
            <person name="Zhang X."/>
            <person name="Liu X."/>
        </authorList>
    </citation>
    <scope>NUCLEOTIDE SEQUENCE [LARGE SCALE GENOMIC DNA]</scope>
    <source>
        <strain evidence="5">W106-1 / CGMCC3.15140</strain>
    </source>
</reference>
<dbReference type="InterPro" id="IPR042099">
    <property type="entry name" value="ANL_N_sf"/>
</dbReference>
<dbReference type="Gene3D" id="1.10.1200.10">
    <property type="entry name" value="ACP-like"/>
    <property type="match status" value="1"/>
</dbReference>
<dbReference type="OMA" id="DWFESKY"/>
<dbReference type="SUPFAM" id="SSF47336">
    <property type="entry name" value="ACP-like"/>
    <property type="match status" value="1"/>
</dbReference>
<dbReference type="InterPro" id="IPR051414">
    <property type="entry name" value="Adenylate-forming_Reductase"/>
</dbReference>
<protein>
    <recommendedName>
        <fullName evidence="3">Carrier domain-containing protein</fullName>
    </recommendedName>
</protein>
<evidence type="ECO:0000259" key="3">
    <source>
        <dbReference type="PROSITE" id="PS50075"/>
    </source>
</evidence>
<evidence type="ECO:0000256" key="1">
    <source>
        <dbReference type="ARBA" id="ARBA00022450"/>
    </source>
</evidence>
<dbReference type="Pfam" id="PF00550">
    <property type="entry name" value="PP-binding"/>
    <property type="match status" value="1"/>
</dbReference>
<dbReference type="InterPro" id="IPR036736">
    <property type="entry name" value="ACP-like_sf"/>
</dbReference>
<dbReference type="Pfam" id="PF00501">
    <property type="entry name" value="AMP-binding"/>
    <property type="match status" value="1"/>
</dbReference>
<dbReference type="InterPro" id="IPR009081">
    <property type="entry name" value="PP-bd_ACP"/>
</dbReference>
<dbReference type="Proteomes" id="UP000030651">
    <property type="component" value="Unassembled WGS sequence"/>
</dbReference>
<dbReference type="InterPro" id="IPR000873">
    <property type="entry name" value="AMP-dep_synth/lig_dom"/>
</dbReference>
<keyword evidence="1" id="KW-0596">Phosphopantetheine</keyword>
<dbReference type="Gene3D" id="3.40.50.720">
    <property type="entry name" value="NAD(P)-binding Rossmann-like Domain"/>
    <property type="match status" value="1"/>
</dbReference>
<dbReference type="SUPFAM" id="SSF56801">
    <property type="entry name" value="Acetyl-CoA synthetase-like"/>
    <property type="match status" value="1"/>
</dbReference>
<keyword evidence="5" id="KW-1185">Reference proteome</keyword>
<evidence type="ECO:0000256" key="2">
    <source>
        <dbReference type="ARBA" id="ARBA00022553"/>
    </source>
</evidence>
<name>W3XDM3_PESFW</name>
<dbReference type="SUPFAM" id="SSF51735">
    <property type="entry name" value="NAD(P)-binding Rossmann-fold domains"/>
    <property type="match status" value="1"/>
</dbReference>
<accession>W3XDM3</accession>
<dbReference type="PROSITE" id="PS00012">
    <property type="entry name" value="PHOSPHOPANTETHEINE"/>
    <property type="match status" value="1"/>
</dbReference>
<keyword evidence="2" id="KW-0597">Phosphoprotein</keyword>
<dbReference type="RefSeq" id="XP_007832170.1">
    <property type="nucleotide sequence ID" value="XM_007833979.1"/>
</dbReference>
<evidence type="ECO:0000313" key="4">
    <source>
        <dbReference type="EMBL" id="ETS83522.1"/>
    </source>
</evidence>
<dbReference type="InterPro" id="IPR006162">
    <property type="entry name" value="Ppantetheine_attach_site"/>
</dbReference>
<dbReference type="PANTHER" id="PTHR43439:SF2">
    <property type="entry name" value="ENZYME, PUTATIVE (JCVI)-RELATED"/>
    <property type="match status" value="1"/>
</dbReference>
<dbReference type="InterPro" id="IPR036291">
    <property type="entry name" value="NAD(P)-bd_dom_sf"/>
</dbReference>
<dbReference type="KEGG" id="pfy:PFICI_05398"/>
<dbReference type="InterPro" id="IPR013120">
    <property type="entry name" value="FAR_NAD-bd"/>
</dbReference>
<gene>
    <name evidence="4" type="ORF">PFICI_05398</name>
</gene>
<evidence type="ECO:0000313" key="5">
    <source>
        <dbReference type="Proteomes" id="UP000030651"/>
    </source>
</evidence>
<dbReference type="STRING" id="1229662.W3XDM3"/>
<sequence length="1046" mass="114650">MSPPVAIGSIDFSASQHVDSSKPPLATIDELIRARAEEMGDLPMLGYPNEGLLDFEEHSAKSCDLYADAAAQKLKQLGLAEVDPSLTKPPVVGILAQSGFHVIATTLALFRLGYTVFFISTRLPSPAIIQLLKLTDCNTVLSTPTYDAVLAETAKVREITVLPLLQHSDYYGVVAPKVSRVYNPEAERKKIAIILHSSGSTGLPKPIFLSNGNCLSTFATNMGMKAVITSPLFHAHGVLELFRSIHSRKPLYITNFKLPLTGSGLVQVLNHIQPELLHSVPYVIKLLAESEEGVRALAAVKMVLYAGSGCPDSLGDLLTEKGVYLVGNYGSTETGRLMTSARYPDDKDWSYLRLIKPSEPYVLMDEISPGLYECVALDGLPSKSTINSDDPPNSFRTRDLFTRHKSRPGLWKYASRLDDRFTLINGEKVLPLPIEGHVRQNRHVRDAIVFGEGKECPGILIIPADNAAGLSKEEFFEKVWPVVEEANSRAETYSHISRELVVIMPADTIFPQTDKATFIRLATYKKFASEIEQAYANFEPEQGGSLKLSGEELENFLLLNLKIKIGADVSAEDDLFAAGVDSLMCIQLRNIIRTKLDLGGRHSDLGQNIIYETGSVRALAKHLESLREGTSVQTHDELQVMQDLIDKYSTFEQHKGNGKPLPNTEVVLLTGATGGLGAHMLAQLVSRPNVSAVWTVVRAKSDEAGLERILQSLAVRGLDLSPEEKQKVIPIAGDLGQSDLGLGPTRLADLKSTLTLVIHSAWAVNFNIPVQSFESQHIGGVHNLIQLCLSVDTTNPARFFFCSSVSAGAGSPRPGTVREAPVAIPEYAQKTGYGRSKYVGEHITINAARNFGAPARVLRIGQLVADTRVGEWNATEGMALMIQTAKTTGALPQLDEQTSWLPVDLAATTILELAGVIGGGSLEEVTKKTVADTDLVYHVLNPRRFHYAKELHPALREAGLEFEALPPGEWMERLRNSEKDPSKNPPIKLLQWFESKYGTGKSDKAGGDLLYLTEKTQRDSPTLQKLPDVTETEYVKKMLGRLQRYW</sequence>
<dbReference type="PANTHER" id="PTHR43439">
    <property type="entry name" value="PHENYLACETATE-COENZYME A LIGASE"/>
    <property type="match status" value="1"/>
</dbReference>
<dbReference type="Gene3D" id="3.40.50.12780">
    <property type="entry name" value="N-terminal domain of ligase-like"/>
    <property type="match status" value="1"/>
</dbReference>
<proteinExistence type="predicted"/>
<dbReference type="PROSITE" id="PS00455">
    <property type="entry name" value="AMP_BINDING"/>
    <property type="match status" value="1"/>
</dbReference>
<dbReference type="PROSITE" id="PS50075">
    <property type="entry name" value="CARRIER"/>
    <property type="match status" value="1"/>
</dbReference>
<dbReference type="OrthoDB" id="429813at2759"/>
<dbReference type="AlphaFoldDB" id="W3XDM3"/>
<dbReference type="EMBL" id="KI912111">
    <property type="protein sequence ID" value="ETS83522.1"/>
    <property type="molecule type" value="Genomic_DNA"/>
</dbReference>
<dbReference type="InParanoid" id="W3XDM3"/>
<dbReference type="Pfam" id="PF07993">
    <property type="entry name" value="NAD_binding_4"/>
    <property type="match status" value="1"/>
</dbReference>
<dbReference type="GeneID" id="19270411"/>
<dbReference type="eggNOG" id="KOG1178">
    <property type="taxonomic scope" value="Eukaryota"/>
</dbReference>